<keyword evidence="3" id="KW-1185">Reference proteome</keyword>
<proteinExistence type="predicted"/>
<sequence length="90" mass="9781">MLLAEENVRLTNRSPDESNHRSHTHIYPSGIGKLATALNVAKNKKSKKKRTVDCRDSVIAAQETIGGGDFIFGDTSPLTIVAIAYYFCGA</sequence>
<evidence type="ECO:0000313" key="2">
    <source>
        <dbReference type="EMBL" id="KAK4025454.1"/>
    </source>
</evidence>
<comment type="caution">
    <text evidence="2">The sequence shown here is derived from an EMBL/GenBank/DDBJ whole genome shotgun (WGS) entry which is preliminary data.</text>
</comment>
<reference evidence="2 3" key="1">
    <citation type="journal article" date="2023" name="Nucleic Acids Res.">
        <title>The hologenome of Daphnia magna reveals possible DNA methylation and microbiome-mediated evolution of the host genome.</title>
        <authorList>
            <person name="Chaturvedi A."/>
            <person name="Li X."/>
            <person name="Dhandapani V."/>
            <person name="Marshall H."/>
            <person name="Kissane S."/>
            <person name="Cuenca-Cambronero M."/>
            <person name="Asole G."/>
            <person name="Calvet F."/>
            <person name="Ruiz-Romero M."/>
            <person name="Marangio P."/>
            <person name="Guigo R."/>
            <person name="Rago D."/>
            <person name="Mirbahai L."/>
            <person name="Eastwood N."/>
            <person name="Colbourne J.K."/>
            <person name="Zhou J."/>
            <person name="Mallon E."/>
            <person name="Orsini L."/>
        </authorList>
    </citation>
    <scope>NUCLEOTIDE SEQUENCE [LARGE SCALE GENOMIC DNA]</scope>
    <source>
        <strain evidence="2">LRV0_1</strain>
    </source>
</reference>
<evidence type="ECO:0000313" key="3">
    <source>
        <dbReference type="Proteomes" id="UP001234178"/>
    </source>
</evidence>
<protein>
    <submittedName>
        <fullName evidence="2">Uncharacterized protein</fullName>
    </submittedName>
</protein>
<organism evidence="2 3">
    <name type="scientific">Daphnia magna</name>
    <dbReference type="NCBI Taxonomy" id="35525"/>
    <lineage>
        <taxon>Eukaryota</taxon>
        <taxon>Metazoa</taxon>
        <taxon>Ecdysozoa</taxon>
        <taxon>Arthropoda</taxon>
        <taxon>Crustacea</taxon>
        <taxon>Branchiopoda</taxon>
        <taxon>Diplostraca</taxon>
        <taxon>Cladocera</taxon>
        <taxon>Anomopoda</taxon>
        <taxon>Daphniidae</taxon>
        <taxon>Daphnia</taxon>
    </lineage>
</organism>
<feature type="region of interest" description="Disordered" evidence="1">
    <location>
        <begin position="1"/>
        <end position="25"/>
    </location>
</feature>
<accession>A0ABR0AK03</accession>
<name>A0ABR0AK03_9CRUS</name>
<dbReference type="EMBL" id="JAOYFB010000038">
    <property type="protein sequence ID" value="KAK4025454.1"/>
    <property type="molecule type" value="Genomic_DNA"/>
</dbReference>
<gene>
    <name evidence="2" type="ORF">OUZ56_014522</name>
</gene>
<evidence type="ECO:0000256" key="1">
    <source>
        <dbReference type="SAM" id="MobiDB-lite"/>
    </source>
</evidence>
<dbReference type="Proteomes" id="UP001234178">
    <property type="component" value="Unassembled WGS sequence"/>
</dbReference>